<dbReference type="GO" id="GO:0015035">
    <property type="term" value="F:protein-disulfide reductase activity"/>
    <property type="evidence" value="ECO:0007669"/>
    <property type="project" value="UniProtKB-UniRule"/>
</dbReference>
<dbReference type="RefSeq" id="WP_182670202.1">
    <property type="nucleotide sequence ID" value="NZ_JACHTE010000009.1"/>
</dbReference>
<gene>
    <name evidence="8" type="primary">trxA</name>
    <name evidence="8" type="ORF">H4F99_13120</name>
</gene>
<dbReference type="GO" id="GO:0006950">
    <property type="term" value="P:response to stress"/>
    <property type="evidence" value="ECO:0007669"/>
    <property type="project" value="UniProtKB-ARBA"/>
</dbReference>
<dbReference type="PANTHER" id="PTHR45663:SF11">
    <property type="entry name" value="GEO12009P1"/>
    <property type="match status" value="1"/>
</dbReference>
<evidence type="ECO:0000256" key="2">
    <source>
        <dbReference type="ARBA" id="ARBA00022448"/>
    </source>
</evidence>
<dbReference type="EMBL" id="JACHTE010000009">
    <property type="protein sequence ID" value="MBB1089420.1"/>
    <property type="molecule type" value="Genomic_DNA"/>
</dbReference>
<dbReference type="NCBIfam" id="TIGR01068">
    <property type="entry name" value="thioredoxin"/>
    <property type="match status" value="1"/>
</dbReference>
<dbReference type="InterPro" id="IPR017937">
    <property type="entry name" value="Thioredoxin_CS"/>
</dbReference>
<dbReference type="InterPro" id="IPR005746">
    <property type="entry name" value="Thioredoxin"/>
</dbReference>
<dbReference type="PROSITE" id="PS51352">
    <property type="entry name" value="THIOREDOXIN_2"/>
    <property type="match status" value="1"/>
</dbReference>
<dbReference type="Gene3D" id="3.40.30.10">
    <property type="entry name" value="Glutaredoxin"/>
    <property type="match status" value="1"/>
</dbReference>
<dbReference type="Gene3D" id="1.25.40.10">
    <property type="entry name" value="Tetratricopeptide repeat domain"/>
    <property type="match status" value="1"/>
</dbReference>
<dbReference type="GO" id="GO:0005737">
    <property type="term" value="C:cytoplasm"/>
    <property type="evidence" value="ECO:0007669"/>
    <property type="project" value="TreeGrafter"/>
</dbReference>
<evidence type="ECO:0000256" key="5">
    <source>
        <dbReference type="ARBA" id="ARBA00023284"/>
    </source>
</evidence>
<dbReference type="SUPFAM" id="SSF52833">
    <property type="entry name" value="Thioredoxin-like"/>
    <property type="match status" value="1"/>
</dbReference>
<dbReference type="SUPFAM" id="SSF48452">
    <property type="entry name" value="TPR-like"/>
    <property type="match status" value="1"/>
</dbReference>
<feature type="domain" description="Thioredoxin" evidence="7">
    <location>
        <begin position="24"/>
        <end position="138"/>
    </location>
</feature>
<dbReference type="Pfam" id="PF00085">
    <property type="entry name" value="Thioredoxin"/>
    <property type="match status" value="1"/>
</dbReference>
<dbReference type="Pfam" id="PF14561">
    <property type="entry name" value="TPR_20"/>
    <property type="match status" value="1"/>
</dbReference>
<comment type="caution">
    <text evidence="8">The sequence shown here is derived from an EMBL/GenBank/DDBJ whole genome shotgun (WGS) entry which is preliminary data.</text>
</comment>
<keyword evidence="9" id="KW-1185">Reference proteome</keyword>
<evidence type="ECO:0000313" key="9">
    <source>
        <dbReference type="Proteomes" id="UP000552587"/>
    </source>
</evidence>
<evidence type="ECO:0000256" key="4">
    <source>
        <dbReference type="ARBA" id="ARBA00023157"/>
    </source>
</evidence>
<evidence type="ECO:0000259" key="7">
    <source>
        <dbReference type="PROSITE" id="PS51352"/>
    </source>
</evidence>
<dbReference type="InterPro" id="IPR013766">
    <property type="entry name" value="Thioredoxin_domain"/>
</dbReference>
<comment type="similarity">
    <text evidence="1">Belongs to the thioredoxin family.</text>
</comment>
<keyword evidence="5" id="KW-0676">Redox-active center</keyword>
<dbReference type="PANTHER" id="PTHR45663">
    <property type="entry name" value="GEO12009P1"/>
    <property type="match status" value="1"/>
</dbReference>
<dbReference type="InterPro" id="IPR011990">
    <property type="entry name" value="TPR-like_helical_dom_sf"/>
</dbReference>
<proteinExistence type="inferred from homology"/>
<dbReference type="Proteomes" id="UP000552587">
    <property type="component" value="Unassembled WGS sequence"/>
</dbReference>
<keyword evidence="3" id="KW-0249">Electron transport</keyword>
<dbReference type="AlphaFoldDB" id="A0A7W3U678"/>
<keyword evidence="4" id="KW-1015">Disulfide bond</keyword>
<organism evidence="8 9">
    <name type="scientific">Marilutibacter penaei</name>
    <dbReference type="NCBI Taxonomy" id="2759900"/>
    <lineage>
        <taxon>Bacteria</taxon>
        <taxon>Pseudomonadati</taxon>
        <taxon>Pseudomonadota</taxon>
        <taxon>Gammaproteobacteria</taxon>
        <taxon>Lysobacterales</taxon>
        <taxon>Lysobacteraceae</taxon>
        <taxon>Marilutibacter</taxon>
    </lineage>
</organism>
<reference evidence="8 9" key="1">
    <citation type="submission" date="2020-07" db="EMBL/GenBank/DDBJ databases">
        <authorList>
            <person name="Xu S."/>
            <person name="Li A."/>
        </authorList>
    </citation>
    <scope>NUCLEOTIDE SEQUENCE [LARGE SCALE GENOMIC DNA]</scope>
    <source>
        <strain evidence="8 9">SG-8</strain>
    </source>
</reference>
<dbReference type="InterPro" id="IPR036249">
    <property type="entry name" value="Thioredoxin-like_sf"/>
</dbReference>
<keyword evidence="2" id="KW-0813">Transport</keyword>
<dbReference type="PRINTS" id="PR00421">
    <property type="entry name" value="THIOREDOXIN"/>
</dbReference>
<evidence type="ECO:0000313" key="8">
    <source>
        <dbReference type="EMBL" id="MBB1089420.1"/>
    </source>
</evidence>
<dbReference type="CDD" id="cd02956">
    <property type="entry name" value="ybbN"/>
    <property type="match status" value="1"/>
</dbReference>
<dbReference type="FunFam" id="3.40.30.10:FF:000001">
    <property type="entry name" value="Thioredoxin"/>
    <property type="match status" value="1"/>
</dbReference>
<dbReference type="PROSITE" id="PS00194">
    <property type="entry name" value="THIOREDOXIN_1"/>
    <property type="match status" value="1"/>
</dbReference>
<dbReference type="Pfam" id="PF14559">
    <property type="entry name" value="TPR_19"/>
    <property type="match status" value="1"/>
</dbReference>
<protein>
    <recommendedName>
        <fullName evidence="6">Thioredoxin</fullName>
    </recommendedName>
</protein>
<sequence length="318" mass="34576">MRAGIAWKRRIRHHSRLHRPRESPMTAASPHAFDATAANFETEVLQKSLQTPVLIDFWAEWCGPCKTLGPVLEKLASDYNGAFLLAKVDVDKEQELGAAFQVRSIPSLFLVKGGQVVDAVPGALTEGQMREFLAHHGIQPATALEGIPDAGGEAPAEAMPPVDPHAEVMRLRGEVAAQPDNAELKLDLALALLKTGATAEASTLLDGLPANLATDDRTIKARARLDFAALLKDAPPADVLMQAIDAEPGDLRARHLLGTHHLVAGDSEAALEQFIEMLRRDRDFDDGLPRKALIDAFRVVEDSALVGRYRRKMSSLLF</sequence>
<evidence type="ECO:0000256" key="6">
    <source>
        <dbReference type="NCBIfam" id="TIGR01068"/>
    </source>
</evidence>
<accession>A0A7W3U678</accession>
<evidence type="ECO:0000256" key="1">
    <source>
        <dbReference type="ARBA" id="ARBA00008987"/>
    </source>
</evidence>
<evidence type="ECO:0000256" key="3">
    <source>
        <dbReference type="ARBA" id="ARBA00022982"/>
    </source>
</evidence>
<name>A0A7W3U678_9GAMM</name>